<dbReference type="InterPro" id="IPR050301">
    <property type="entry name" value="NTE"/>
</dbReference>
<dbReference type="InterPro" id="IPR037483">
    <property type="entry name" value="YjjU-like"/>
</dbReference>
<dbReference type="GO" id="GO:0016042">
    <property type="term" value="P:lipid catabolic process"/>
    <property type="evidence" value="ECO:0007669"/>
    <property type="project" value="UniProtKB-UniRule"/>
</dbReference>
<reference evidence="6 8" key="1">
    <citation type="submission" date="2014-09" db="EMBL/GenBank/DDBJ databases">
        <title>Lactobacillus mucosae CRL573 Genome Sequencing.</title>
        <authorList>
            <person name="Bleckwedel J."/>
            <person name="Teran L.C."/>
            <person name="Bonacina J."/>
            <person name="Saavedra L."/>
            <person name="Mozzi F.B."/>
            <person name="Raya R.R."/>
        </authorList>
    </citation>
    <scope>NUCLEOTIDE SEQUENCE [LARGE SCALE GENOMIC DNA]</scope>
    <source>
        <strain evidence="6 8">CRL573</strain>
    </source>
</reference>
<dbReference type="CDD" id="cd07208">
    <property type="entry name" value="Pat_hypo_Ecoli_yjju_like"/>
    <property type="match status" value="1"/>
</dbReference>
<sequence length="285" mass="32306">MLYNAALVLEGGAFRGQYTAGVLDCLLKHHIEFKSVIGVSAGALCGACYVAKQYGYVNHVNTSYRHDSDYVSLKRGLHHEDILNLDFLFDDHGWDWHQFDHHAYERSASNFTAVATSIETGKRIDFVNYRREGLVTALKASSSMPFLVEPQLTDQGPCLDGGIADSIPTDLAKEQGFDKIVVVRTREATYRKKSSSPLVKALYRRQYKDYPVFAEEGINRPEVYNQRCNEIDAAFANQELYCITPQKPVKVSRFENNVKKLAGFHDEGLLEMEQQLPQLIAYLER</sequence>
<feature type="short sequence motif" description="GXSXG" evidence="4">
    <location>
        <begin position="38"/>
        <end position="42"/>
    </location>
</feature>
<dbReference type="InterPro" id="IPR045943">
    <property type="entry name" value="DUF6363"/>
</dbReference>
<protein>
    <submittedName>
        <fullName evidence="6">Hydrolase</fullName>
    </submittedName>
</protein>
<dbReference type="RefSeq" id="WP_034539984.1">
    <property type="nucleotide sequence ID" value="NZ_CABFNH010000026.1"/>
</dbReference>
<reference evidence="7 9" key="2">
    <citation type="submission" date="2019-06" db="EMBL/GenBank/DDBJ databases">
        <authorList>
            <person name="Rodrigo-Torres L."/>
            <person name="Arahal R. D."/>
            <person name="Lucena T."/>
        </authorList>
    </citation>
    <scope>NUCLEOTIDE SEQUENCE [LARGE SCALE GENOMIC DNA]</scope>
    <source>
        <strain evidence="7 9">INIA P508</strain>
    </source>
</reference>
<dbReference type="PANTHER" id="PTHR14226">
    <property type="entry name" value="NEUROPATHY TARGET ESTERASE/SWISS CHEESE D.MELANOGASTER"/>
    <property type="match status" value="1"/>
</dbReference>
<keyword evidence="2 4" id="KW-0442">Lipid degradation</keyword>
<comment type="caution">
    <text evidence="4">Lacks conserved residue(s) required for the propagation of feature annotation.</text>
</comment>
<evidence type="ECO:0000313" key="8">
    <source>
        <dbReference type="Proteomes" id="UP000030001"/>
    </source>
</evidence>
<evidence type="ECO:0000313" key="6">
    <source>
        <dbReference type="EMBL" id="KGL66997.1"/>
    </source>
</evidence>
<feature type="active site" description="Nucleophile" evidence="4">
    <location>
        <position position="40"/>
    </location>
</feature>
<dbReference type="EMBL" id="CABFNH010000026">
    <property type="protein sequence ID" value="VTZ92008.1"/>
    <property type="molecule type" value="Genomic_DNA"/>
</dbReference>
<dbReference type="Pfam" id="PF01734">
    <property type="entry name" value="Patatin"/>
    <property type="match status" value="1"/>
</dbReference>
<dbReference type="SUPFAM" id="SSF52151">
    <property type="entry name" value="FabD/lysophospholipase-like"/>
    <property type="match status" value="1"/>
</dbReference>
<dbReference type="Pfam" id="PF19890">
    <property type="entry name" value="DUF6363"/>
    <property type="match status" value="1"/>
</dbReference>
<dbReference type="PROSITE" id="PS51635">
    <property type="entry name" value="PNPLA"/>
    <property type="match status" value="1"/>
</dbReference>
<dbReference type="PANTHER" id="PTHR14226:SF25">
    <property type="entry name" value="PHOSPHOESTERASE"/>
    <property type="match status" value="1"/>
</dbReference>
<dbReference type="InterPro" id="IPR016035">
    <property type="entry name" value="Acyl_Trfase/lysoPLipase"/>
</dbReference>
<evidence type="ECO:0000256" key="4">
    <source>
        <dbReference type="PROSITE-ProRule" id="PRU01161"/>
    </source>
</evidence>
<proteinExistence type="predicted"/>
<evidence type="ECO:0000313" key="7">
    <source>
        <dbReference type="EMBL" id="VTZ92008.1"/>
    </source>
</evidence>
<name>A0A099YC88_LIMMU</name>
<dbReference type="Proteomes" id="UP000030001">
    <property type="component" value="Unassembled WGS sequence"/>
</dbReference>
<evidence type="ECO:0000256" key="2">
    <source>
        <dbReference type="ARBA" id="ARBA00022963"/>
    </source>
</evidence>
<evidence type="ECO:0000256" key="1">
    <source>
        <dbReference type="ARBA" id="ARBA00022801"/>
    </source>
</evidence>
<feature type="active site" description="Proton acceptor" evidence="4">
    <location>
        <position position="160"/>
    </location>
</feature>
<dbReference type="Proteomes" id="UP000365705">
    <property type="component" value="Unassembled WGS sequence"/>
</dbReference>
<evidence type="ECO:0000256" key="3">
    <source>
        <dbReference type="ARBA" id="ARBA00023098"/>
    </source>
</evidence>
<dbReference type="InterPro" id="IPR002641">
    <property type="entry name" value="PNPLA_dom"/>
</dbReference>
<keyword evidence="1 4" id="KW-0378">Hydrolase</keyword>
<dbReference type="EMBL" id="JROC01000030">
    <property type="protein sequence ID" value="KGL66997.1"/>
    <property type="molecule type" value="Genomic_DNA"/>
</dbReference>
<accession>A0A099YC88</accession>
<dbReference type="AlphaFoldDB" id="A0A099YC88"/>
<keyword evidence="3 4" id="KW-0443">Lipid metabolism</keyword>
<feature type="domain" description="PNPLA" evidence="5">
    <location>
        <begin position="7"/>
        <end position="173"/>
    </location>
</feature>
<organism evidence="6 8">
    <name type="scientific">Limosilactobacillus mucosae</name>
    <name type="common">Lactobacillus mucosae</name>
    <dbReference type="NCBI Taxonomy" id="97478"/>
    <lineage>
        <taxon>Bacteria</taxon>
        <taxon>Bacillati</taxon>
        <taxon>Bacillota</taxon>
        <taxon>Bacilli</taxon>
        <taxon>Lactobacillales</taxon>
        <taxon>Lactobacillaceae</taxon>
        <taxon>Limosilactobacillus</taxon>
    </lineage>
</organism>
<evidence type="ECO:0000259" key="5">
    <source>
        <dbReference type="PROSITE" id="PS51635"/>
    </source>
</evidence>
<dbReference type="Gene3D" id="3.40.1090.10">
    <property type="entry name" value="Cytosolic phospholipase A2 catalytic domain"/>
    <property type="match status" value="2"/>
</dbReference>
<dbReference type="GO" id="GO:0016787">
    <property type="term" value="F:hydrolase activity"/>
    <property type="evidence" value="ECO:0007669"/>
    <property type="project" value="UniProtKB-UniRule"/>
</dbReference>
<evidence type="ECO:0000313" key="9">
    <source>
        <dbReference type="Proteomes" id="UP000365705"/>
    </source>
</evidence>
<gene>
    <name evidence="7" type="ORF">LMUP508_01608</name>
    <name evidence="6" type="ORF">LX03_05050</name>
</gene>
<feature type="short sequence motif" description="DGA/G" evidence="4">
    <location>
        <begin position="160"/>
        <end position="162"/>
    </location>
</feature>